<dbReference type="RefSeq" id="WP_183961352.1">
    <property type="nucleotide sequence ID" value="NZ_JACHHP010000004.1"/>
</dbReference>
<feature type="chain" id="PRO_5031540256" evidence="1">
    <location>
        <begin position="26"/>
        <end position="67"/>
    </location>
</feature>
<dbReference type="Proteomes" id="UP000521199">
    <property type="component" value="Unassembled WGS sequence"/>
</dbReference>
<dbReference type="AlphaFoldDB" id="A0A7W8D8M4"/>
<proteinExistence type="predicted"/>
<evidence type="ECO:0000313" key="2">
    <source>
        <dbReference type="EMBL" id="MBB5208802.1"/>
    </source>
</evidence>
<gene>
    <name evidence="2" type="ORF">HNQ52_002352</name>
</gene>
<accession>A0A7W8D8M4</accession>
<keyword evidence="3" id="KW-1185">Reference proteome</keyword>
<evidence type="ECO:0000313" key="3">
    <source>
        <dbReference type="Proteomes" id="UP000521199"/>
    </source>
</evidence>
<protein>
    <submittedName>
        <fullName evidence="2">Uncharacterized protein</fullName>
    </submittedName>
</protein>
<organism evidence="2 3">
    <name type="scientific">Chiayiivirga flava</name>
    <dbReference type="NCBI Taxonomy" id="659595"/>
    <lineage>
        <taxon>Bacteria</taxon>
        <taxon>Pseudomonadati</taxon>
        <taxon>Pseudomonadota</taxon>
        <taxon>Gammaproteobacteria</taxon>
        <taxon>Lysobacterales</taxon>
        <taxon>Lysobacteraceae</taxon>
        <taxon>Chiayiivirga</taxon>
    </lineage>
</organism>
<sequence length="67" mass="6663">MKIRIRTALVALSFLFALGSGVAFAAGNTACLKSCSLDQAACLSDAVGSGKAACVAQYTACKKSCGA</sequence>
<name>A0A7W8D8M4_9GAMM</name>
<evidence type="ECO:0000256" key="1">
    <source>
        <dbReference type="SAM" id="SignalP"/>
    </source>
</evidence>
<dbReference type="EMBL" id="JACHHP010000004">
    <property type="protein sequence ID" value="MBB5208802.1"/>
    <property type="molecule type" value="Genomic_DNA"/>
</dbReference>
<feature type="signal peptide" evidence="1">
    <location>
        <begin position="1"/>
        <end position="25"/>
    </location>
</feature>
<keyword evidence="1" id="KW-0732">Signal</keyword>
<reference evidence="2 3" key="1">
    <citation type="submission" date="2020-08" db="EMBL/GenBank/DDBJ databases">
        <title>Genomic Encyclopedia of Type Strains, Phase IV (KMG-IV): sequencing the most valuable type-strain genomes for metagenomic binning, comparative biology and taxonomic classification.</title>
        <authorList>
            <person name="Goeker M."/>
        </authorList>
    </citation>
    <scope>NUCLEOTIDE SEQUENCE [LARGE SCALE GENOMIC DNA]</scope>
    <source>
        <strain evidence="2 3">DSM 24163</strain>
    </source>
</reference>
<comment type="caution">
    <text evidence="2">The sequence shown here is derived from an EMBL/GenBank/DDBJ whole genome shotgun (WGS) entry which is preliminary data.</text>
</comment>